<feature type="region of interest" description="Disordered" evidence="7">
    <location>
        <begin position="592"/>
        <end position="626"/>
    </location>
</feature>
<keyword evidence="2" id="KW-0328">Glycosyltransferase</keyword>
<dbReference type="PANTHER" id="PTHR31818:SF3">
    <property type="entry name" value="O-FUCOSYLTRANSFERASE 29"/>
    <property type="match status" value="1"/>
</dbReference>
<dbReference type="PANTHER" id="PTHR31818">
    <property type="entry name" value="O-FUCOSYLTRANSFERASE 16"/>
    <property type="match status" value="1"/>
</dbReference>
<proteinExistence type="inferred from homology"/>
<dbReference type="InterPro" id="IPR019378">
    <property type="entry name" value="GDP-Fuc_O-FucTrfase"/>
</dbReference>
<reference evidence="9 10" key="1">
    <citation type="submission" date="2020-10" db="EMBL/GenBank/DDBJ databases">
        <title>Plant Genome Project.</title>
        <authorList>
            <person name="Zhang R.-G."/>
        </authorList>
    </citation>
    <scope>NUCLEOTIDE SEQUENCE [LARGE SCALE GENOMIC DNA]</scope>
    <source>
        <strain evidence="9">FAFU-HL-1</strain>
        <tissue evidence="9">Leaf</tissue>
    </source>
</reference>
<evidence type="ECO:0000256" key="8">
    <source>
        <dbReference type="SAM" id="Phobius"/>
    </source>
</evidence>
<evidence type="ECO:0000313" key="10">
    <source>
        <dbReference type="Proteomes" id="UP000657918"/>
    </source>
</evidence>
<organism evidence="9 10">
    <name type="scientific">Salix dunnii</name>
    <dbReference type="NCBI Taxonomy" id="1413687"/>
    <lineage>
        <taxon>Eukaryota</taxon>
        <taxon>Viridiplantae</taxon>
        <taxon>Streptophyta</taxon>
        <taxon>Embryophyta</taxon>
        <taxon>Tracheophyta</taxon>
        <taxon>Spermatophyta</taxon>
        <taxon>Magnoliopsida</taxon>
        <taxon>eudicotyledons</taxon>
        <taxon>Gunneridae</taxon>
        <taxon>Pentapetalae</taxon>
        <taxon>rosids</taxon>
        <taxon>fabids</taxon>
        <taxon>Malpighiales</taxon>
        <taxon>Salicaceae</taxon>
        <taxon>Saliceae</taxon>
        <taxon>Salix</taxon>
    </lineage>
</organism>
<keyword evidence="3" id="KW-0808">Transferase</keyword>
<dbReference type="Pfam" id="PF10250">
    <property type="entry name" value="O-FucT"/>
    <property type="match status" value="1"/>
</dbReference>
<name>A0A835KH66_9ROSI</name>
<accession>A0A835KH66</accession>
<keyword evidence="8" id="KW-0472">Membrane</keyword>
<dbReference type="Proteomes" id="UP000657918">
    <property type="component" value="Unassembled WGS sequence"/>
</dbReference>
<keyword evidence="5" id="KW-0119">Carbohydrate metabolism</keyword>
<sequence>MGVANKAWRLSLLSGKPNLALYNQLNGKHYQDHQNIYNDWRWWRSSATQQQRRKVPWSLVCGLMLFGLGLVSLFTGHVASDLEWYSQRLVKRSIFYSRLEGRRREAIDIWKSKYSNLFYGCSERGRNFPPAVRERASNGYLLIAASGGLNQQRTGITDAVVVARILNATLVVPELDHHSYWKDNSDFVNIFDVDWFISYLAKDVTIVKRVPDKVMRSMEKPPYTMRVPRKSPPEYYLDQVLPILLRRRVRHSPQLIILFFFGNPGLFFPGVKYFIDVFWFVVSKALVYDFLQAVQLTKFDYRLASNLDEELQKLRCRANYHALRFTKPIQEIGERLVTKMRKMAKRYIAIHLRFEPDMLAFSGCYFGGGEKERFELGEIRKRWATLPDLSPDGERERGKCPLTPHEVGLMLRALGFANDTYLYVASGEIYGGEETLRPLRELFPNFYTKEMLAIKELKSFFPFSSRMAAIDYIVCDESDVFVTNNNGNMAKILAGRRRYAGHKRTIRPNAKKLSALFKARDRMDWDTFSKKVKASQRGFMGEPDEVRPGRGDFHEYPSCICEKPFTDDKNRKGEDLLSDRIHMNFKENVDSKYVGENQGDKSHLRLKRSMEDPISLREEDGENFPD</sequence>
<dbReference type="GO" id="GO:0016757">
    <property type="term" value="F:glycosyltransferase activity"/>
    <property type="evidence" value="ECO:0007669"/>
    <property type="project" value="UniProtKB-KW"/>
</dbReference>
<dbReference type="AlphaFoldDB" id="A0A835KH66"/>
<feature type="transmembrane region" description="Helical" evidence="8">
    <location>
        <begin position="57"/>
        <end position="79"/>
    </location>
</feature>
<dbReference type="PIRSF" id="PIRSF009360">
    <property type="entry name" value="UCP009360"/>
    <property type="match status" value="1"/>
</dbReference>
<comment type="similarity">
    <text evidence="1">Belongs to the glycosyltransferase GT106 family.</text>
</comment>
<comment type="caution">
    <text evidence="9">The sequence shown here is derived from an EMBL/GenBank/DDBJ whole genome shotgun (WGS) entry which is preliminary data.</text>
</comment>
<gene>
    <name evidence="9" type="ORF">SADUNF_Sadunf03G0051600</name>
</gene>
<evidence type="ECO:0000256" key="2">
    <source>
        <dbReference type="ARBA" id="ARBA00022676"/>
    </source>
</evidence>
<dbReference type="CDD" id="cd11299">
    <property type="entry name" value="O-FucT_plant"/>
    <property type="match status" value="1"/>
</dbReference>
<dbReference type="OrthoDB" id="1882547at2759"/>
<keyword evidence="8" id="KW-1133">Transmembrane helix</keyword>
<keyword evidence="4" id="KW-0294">Fucose metabolism</keyword>
<feature type="compositionally biased region" description="Basic and acidic residues" evidence="7">
    <location>
        <begin position="598"/>
        <end position="618"/>
    </location>
</feature>
<protein>
    <recommendedName>
        <fullName evidence="6">O-fucosyltransferase family protein</fullName>
    </recommendedName>
</protein>
<evidence type="ECO:0000256" key="4">
    <source>
        <dbReference type="ARBA" id="ARBA00023253"/>
    </source>
</evidence>
<dbReference type="GO" id="GO:0006004">
    <property type="term" value="P:fucose metabolic process"/>
    <property type="evidence" value="ECO:0007669"/>
    <property type="project" value="UniProtKB-KW"/>
</dbReference>
<dbReference type="EMBL" id="JADGMS010000003">
    <property type="protein sequence ID" value="KAF9685409.1"/>
    <property type="molecule type" value="Genomic_DNA"/>
</dbReference>
<evidence type="ECO:0000256" key="3">
    <source>
        <dbReference type="ARBA" id="ARBA00022679"/>
    </source>
</evidence>
<evidence type="ECO:0000256" key="7">
    <source>
        <dbReference type="SAM" id="MobiDB-lite"/>
    </source>
</evidence>
<keyword evidence="10" id="KW-1185">Reference proteome</keyword>
<evidence type="ECO:0000313" key="9">
    <source>
        <dbReference type="EMBL" id="KAF9685409.1"/>
    </source>
</evidence>
<evidence type="ECO:0000256" key="1">
    <source>
        <dbReference type="ARBA" id="ARBA00007737"/>
    </source>
</evidence>
<keyword evidence="8" id="KW-0812">Transmembrane</keyword>
<evidence type="ECO:0000256" key="5">
    <source>
        <dbReference type="ARBA" id="ARBA00023277"/>
    </source>
</evidence>
<evidence type="ECO:0000256" key="6">
    <source>
        <dbReference type="ARBA" id="ARBA00030350"/>
    </source>
</evidence>
<dbReference type="InterPro" id="IPR024709">
    <property type="entry name" value="FucosylTrfase_pln"/>
</dbReference>